<reference evidence="5" key="1">
    <citation type="submission" date="2015-10" db="EMBL/GenBank/DDBJ databases">
        <authorList>
            <person name="Gilbert D.G."/>
        </authorList>
    </citation>
    <scope>NUCLEOTIDE SEQUENCE</scope>
</reference>
<evidence type="ECO:0000256" key="4">
    <source>
        <dbReference type="SAM" id="MobiDB-lite"/>
    </source>
</evidence>
<dbReference type="EMBL" id="CZQE01000220">
    <property type="protein sequence ID" value="CUS45199.1"/>
    <property type="molecule type" value="Genomic_DNA"/>
</dbReference>
<dbReference type="Pfam" id="PF09712">
    <property type="entry name" value="PHA_synth_III_E"/>
    <property type="match status" value="1"/>
</dbReference>
<feature type="region of interest" description="Disordered" evidence="4">
    <location>
        <begin position="84"/>
        <end position="110"/>
    </location>
</feature>
<evidence type="ECO:0000256" key="1">
    <source>
        <dbReference type="ARBA" id="ARBA00004683"/>
    </source>
</evidence>
<dbReference type="GO" id="GO:0042619">
    <property type="term" value="P:poly-hydroxybutyrate biosynthetic process"/>
    <property type="evidence" value="ECO:0007669"/>
    <property type="project" value="UniProtKB-KW"/>
</dbReference>
<gene>
    <name evidence="5" type="ORF">MGWOODY_Smn1582</name>
</gene>
<keyword evidence="3" id="KW-0583">PHB biosynthesis</keyword>
<name>A0A160TNQ3_9ZZZZ</name>
<evidence type="ECO:0000313" key="5">
    <source>
        <dbReference type="EMBL" id="CUS45199.1"/>
    </source>
</evidence>
<accession>A0A160TNQ3</accession>
<evidence type="ECO:0000256" key="2">
    <source>
        <dbReference type="ARBA" id="ARBA00019066"/>
    </source>
</evidence>
<evidence type="ECO:0000256" key="3">
    <source>
        <dbReference type="ARBA" id="ARBA00022752"/>
    </source>
</evidence>
<proteinExistence type="predicted"/>
<sequence>MLGQWEQMANQFGGQVMKSGEFSRVMQGASSATMTAQAAAHQMMDKALAAANMPSRSEVEDLSARVRRIEESVGRIEALLMAQASGVPQGIVPSERPRPKRTRKPPEKPA</sequence>
<protein>
    <recommendedName>
        <fullName evidence="2">Poly(3-hydroxyalkanoate) polymerase subunit PhaE</fullName>
    </recommendedName>
</protein>
<dbReference type="AlphaFoldDB" id="A0A160TNQ3"/>
<organism evidence="5">
    <name type="scientific">hydrothermal vent metagenome</name>
    <dbReference type="NCBI Taxonomy" id="652676"/>
    <lineage>
        <taxon>unclassified sequences</taxon>
        <taxon>metagenomes</taxon>
        <taxon>ecological metagenomes</taxon>
    </lineage>
</organism>
<dbReference type="UniPathway" id="UPA00917"/>
<dbReference type="InterPro" id="IPR010123">
    <property type="entry name" value="PHA_synth_III_E"/>
</dbReference>
<comment type="pathway">
    <text evidence="1">Biopolymer metabolism; poly-(R)-3-hydroxybutanoate biosynthesis.</text>
</comment>